<evidence type="ECO:0000256" key="15">
    <source>
        <dbReference type="ARBA" id="ARBA00023180"/>
    </source>
</evidence>
<accession>A0AAU9XPP8</accession>
<feature type="domain" description="Protein kinase" evidence="23">
    <location>
        <begin position="869"/>
        <end position="1148"/>
    </location>
</feature>
<name>A0AAU9XPP8_9CNID</name>
<evidence type="ECO:0000259" key="24">
    <source>
        <dbReference type="PROSITE" id="PS50287"/>
    </source>
</evidence>
<evidence type="ECO:0000256" key="6">
    <source>
        <dbReference type="ARBA" id="ARBA00022737"/>
    </source>
</evidence>
<dbReference type="InterPro" id="IPR003598">
    <property type="entry name" value="Ig_sub2"/>
</dbReference>
<dbReference type="FunFam" id="1.10.510.10:FF:000554">
    <property type="entry name" value="Predicted protein"/>
    <property type="match status" value="1"/>
</dbReference>
<keyword evidence="13 18" id="KW-1015">Disulfide bond</keyword>
<evidence type="ECO:0000256" key="2">
    <source>
        <dbReference type="ARBA" id="ARBA00011902"/>
    </source>
</evidence>
<evidence type="ECO:0000256" key="9">
    <source>
        <dbReference type="ARBA" id="ARBA00022840"/>
    </source>
</evidence>
<evidence type="ECO:0000256" key="13">
    <source>
        <dbReference type="ARBA" id="ARBA00023157"/>
    </source>
</evidence>
<dbReference type="FunFam" id="3.10.250.10:FF:000016">
    <property type="entry name" value="Scavenger receptor cysteine-rich protein type 12"/>
    <property type="match status" value="1"/>
</dbReference>
<keyword evidence="11 21" id="KW-0472">Membrane</keyword>
<dbReference type="Pfam" id="PF07679">
    <property type="entry name" value="I-set"/>
    <property type="match status" value="2"/>
</dbReference>
<evidence type="ECO:0000259" key="23">
    <source>
        <dbReference type="PROSITE" id="PS50011"/>
    </source>
</evidence>
<dbReference type="SUPFAM" id="SSF82895">
    <property type="entry name" value="TSP-1 type 1 repeat"/>
    <property type="match status" value="1"/>
</dbReference>
<dbReference type="GO" id="GO:0005886">
    <property type="term" value="C:plasma membrane"/>
    <property type="evidence" value="ECO:0007669"/>
    <property type="project" value="TreeGrafter"/>
</dbReference>
<evidence type="ECO:0000256" key="14">
    <source>
        <dbReference type="ARBA" id="ARBA00023170"/>
    </source>
</evidence>
<evidence type="ECO:0000256" key="5">
    <source>
        <dbReference type="ARBA" id="ARBA00022729"/>
    </source>
</evidence>
<dbReference type="InterPro" id="IPR001190">
    <property type="entry name" value="SRCR"/>
</dbReference>
<dbReference type="InterPro" id="IPR000884">
    <property type="entry name" value="TSP1_rpt"/>
</dbReference>
<dbReference type="GO" id="GO:0007169">
    <property type="term" value="P:cell surface receptor protein tyrosine kinase signaling pathway"/>
    <property type="evidence" value="ECO:0007669"/>
    <property type="project" value="TreeGrafter"/>
</dbReference>
<evidence type="ECO:0000256" key="21">
    <source>
        <dbReference type="SAM" id="Phobius"/>
    </source>
</evidence>
<evidence type="ECO:0000256" key="11">
    <source>
        <dbReference type="ARBA" id="ARBA00023136"/>
    </source>
</evidence>
<dbReference type="InterPro" id="IPR007110">
    <property type="entry name" value="Ig-like_dom"/>
</dbReference>
<evidence type="ECO:0000259" key="25">
    <source>
        <dbReference type="PROSITE" id="PS50835"/>
    </source>
</evidence>
<evidence type="ECO:0000256" key="10">
    <source>
        <dbReference type="ARBA" id="ARBA00022989"/>
    </source>
</evidence>
<comment type="caution">
    <text evidence="26">The sequence shown here is derived from an EMBL/GenBank/DDBJ whole genome shotgun (WGS) entry which is preliminary data.</text>
</comment>
<dbReference type="SMART" id="SM00408">
    <property type="entry name" value="IGc2"/>
    <property type="match status" value="6"/>
</dbReference>
<keyword evidence="7 19" id="KW-0547">Nucleotide-binding</keyword>
<sequence>MSSVVVYQMFLFTTLLVDGGWSEWSSWSICTKPVGGIQTRQRECANPEPAHGGKHCDGTGAMLRECNNMSSCQEEFPLRFETEKNPSVGTMKIFSNSSWQKLCTSQWDEADENSTCMAMGYYSNAVYTNDTRYAERGNSSEMSTHYNCTIPTTCQNNLEKKQQFCKVPVRLNGANVEYGGRVEVFYKGKWAKICRNKWDFNDVKVICRQLGFEEALAEFIGSDIKAEGIPFAMSDVSCTGEEFELASCDRIDGKLNIPPQCQSDDKGSQALCQPKNKNVLKRNELYFDIGSREKLYCSINNKTNYARWVINGRKLEITNSTSERIKAKDNGDLFIDDVQLSDGGIYECQRLEYVQYYIVYINARFTQKTLDQQTFIAYTSGIISCSAGGTPSPQISWSKKGGKSLDPRRFAQISNGSLRIGFVKPEDDGTFIICTMTQTKGPQRVSSRDKNILVTVIIRPKVCISGASNFTIEGSNVNLTCKVVEGRPEPRITWLKNNTLQRESLSLFFSNITKEDEGRYTCKAENEAGNSTKYTDISVKVPPHVRDESRNLTIEFDYPFIRECYFRGDPQVSVYWTKDGVLISKNNTLVIRKATFKDKGYYECTAKNDYGEANSSFWIDVTVFPQIIKPPINQSVTEGNSVNFSCRATGVPTPTLVWVFNNGDLPSGINQFNHKGESFLEFLSVTKGMEGTYKCEAKNKANTTSSSATLRVYGKASVQVFPDQYPAITAGDNLTLTCNVNEETINVTWKKDGDSPPERAKIDTRFDDKKSTFAVTEVVKEDSGVYSCEGRNKLGFVDRSFVEINIKVPRAMQSFNTLWFYIGGSVAAAIVILLIAWYFCKLRRAGEDEVEMDQLKVNTDGWEIAVDRLILREHIGRGAFGSVWRALLGRSRGRPGNRTVAAKCYLPISGEKGRKALLREIELLKLFGREGHENVVKFIGCVTVGAQPILIMEYLWRGDLLGYLRKSRGVFDQYHHGVGRVDHLTTYDMVLFAKQIAHGMTFLASRGIIHRDLAARNILLDEHRVCKLTDFGLSYQDFKYGPGNAKGGCIPIKWTAPEILFGHVEQLSTKSDVWSYGIVLYEIFTVGGIPYEGWSQSTTMKKIEEGYRLPKPEHIDDSLYAVMLNCWKYESASRPHFVKLYQTMDTYIKTKTYVDIFDDDKYDQDKYNFVDDRGAVANPEDAGADELGAAAANPIGEVGPDRDMGEHGATAHPFVIAIDDDMDAQAYPLESDTLPYLSENEEEDVDDSECPLAIEEEEIDDYECPLAIEGEEIDPSPSSLVMDQNGLDAS</sequence>
<dbReference type="Proteomes" id="UP001159428">
    <property type="component" value="Unassembled WGS sequence"/>
</dbReference>
<evidence type="ECO:0000256" key="4">
    <source>
        <dbReference type="ARBA" id="ARBA00022692"/>
    </source>
</evidence>
<dbReference type="InterPro" id="IPR013151">
    <property type="entry name" value="Immunoglobulin_dom"/>
</dbReference>
<dbReference type="SMART" id="SM00409">
    <property type="entry name" value="IG"/>
    <property type="match status" value="6"/>
</dbReference>
<dbReference type="CDD" id="cd00096">
    <property type="entry name" value="Ig"/>
    <property type="match status" value="3"/>
</dbReference>
<dbReference type="PRINTS" id="PR00109">
    <property type="entry name" value="TYRKINASE"/>
</dbReference>
<dbReference type="PROSITE" id="PS00109">
    <property type="entry name" value="PROTEIN_KINASE_TYR"/>
    <property type="match status" value="1"/>
</dbReference>
<feature type="domain" description="SRCR" evidence="24">
    <location>
        <begin position="78"/>
        <end position="120"/>
    </location>
</feature>
<evidence type="ECO:0000256" key="7">
    <source>
        <dbReference type="ARBA" id="ARBA00022741"/>
    </source>
</evidence>
<keyword evidence="6" id="KW-0677">Repeat</keyword>
<dbReference type="PROSITE" id="PS50287">
    <property type="entry name" value="SRCR_2"/>
    <property type="match status" value="2"/>
</dbReference>
<evidence type="ECO:0000256" key="1">
    <source>
        <dbReference type="ARBA" id="ARBA00004167"/>
    </source>
</evidence>
<comment type="subcellular location">
    <subcellularLocation>
        <location evidence="1">Membrane</location>
        <topology evidence="1">Single-pass membrane protein</topology>
    </subcellularLocation>
</comment>
<dbReference type="Pfam" id="PF00530">
    <property type="entry name" value="SRCR"/>
    <property type="match status" value="1"/>
</dbReference>
<evidence type="ECO:0000313" key="26">
    <source>
        <dbReference type="EMBL" id="CAH3155132.1"/>
    </source>
</evidence>
<evidence type="ECO:0000256" key="22">
    <source>
        <dbReference type="SAM" id="SignalP"/>
    </source>
</evidence>
<feature type="domain" description="Ig-like" evidence="25">
    <location>
        <begin position="460"/>
        <end position="538"/>
    </location>
</feature>
<dbReference type="Gene3D" id="3.30.200.20">
    <property type="entry name" value="Phosphorylase Kinase, domain 1"/>
    <property type="match status" value="1"/>
</dbReference>
<dbReference type="InterPro" id="IPR001245">
    <property type="entry name" value="Ser-Thr/Tyr_kinase_cat_dom"/>
</dbReference>
<dbReference type="FunFam" id="2.20.100.10:FF:000002">
    <property type="entry name" value="Unc-5 netrin receptor C"/>
    <property type="match status" value="1"/>
</dbReference>
<dbReference type="PROSITE" id="PS50011">
    <property type="entry name" value="PROTEIN_KINASE_DOM"/>
    <property type="match status" value="1"/>
</dbReference>
<dbReference type="InterPro" id="IPR013783">
    <property type="entry name" value="Ig-like_fold"/>
</dbReference>
<keyword evidence="10 21" id="KW-1133">Transmembrane helix</keyword>
<dbReference type="SUPFAM" id="SSF48726">
    <property type="entry name" value="Immunoglobulin"/>
    <property type="match status" value="6"/>
</dbReference>
<dbReference type="InterPro" id="IPR017441">
    <property type="entry name" value="Protein_kinase_ATP_BS"/>
</dbReference>
<keyword evidence="15" id="KW-0325">Glycoprotein</keyword>
<dbReference type="Gene3D" id="1.10.510.10">
    <property type="entry name" value="Transferase(Phosphotransferase) domain 1"/>
    <property type="match status" value="1"/>
</dbReference>
<feature type="transmembrane region" description="Helical" evidence="21">
    <location>
        <begin position="818"/>
        <end position="839"/>
    </location>
</feature>
<evidence type="ECO:0000256" key="3">
    <source>
        <dbReference type="ARBA" id="ARBA00022679"/>
    </source>
</evidence>
<dbReference type="Pfam" id="PF13927">
    <property type="entry name" value="Ig_3"/>
    <property type="match status" value="1"/>
</dbReference>
<proteinExistence type="predicted"/>
<dbReference type="PRINTS" id="PR01705">
    <property type="entry name" value="TSP1REPEAT"/>
</dbReference>
<evidence type="ECO:0000313" key="27">
    <source>
        <dbReference type="Proteomes" id="UP001159428"/>
    </source>
</evidence>
<dbReference type="SMART" id="SM00202">
    <property type="entry name" value="SR"/>
    <property type="match status" value="1"/>
</dbReference>
<keyword evidence="16" id="KW-0393">Immunoglobulin domain</keyword>
<evidence type="ECO:0000256" key="19">
    <source>
        <dbReference type="PROSITE-ProRule" id="PRU10141"/>
    </source>
</evidence>
<keyword evidence="9 19" id="KW-0067">ATP-binding</keyword>
<feature type="domain" description="Ig-like" evidence="25">
    <location>
        <begin position="274"/>
        <end position="349"/>
    </location>
</feature>
<dbReference type="Pfam" id="PF00047">
    <property type="entry name" value="ig"/>
    <property type="match status" value="2"/>
</dbReference>
<feature type="domain" description="Ig-like" evidence="25">
    <location>
        <begin position="625"/>
        <end position="711"/>
    </location>
</feature>
<dbReference type="Pfam" id="PF07714">
    <property type="entry name" value="PK_Tyr_Ser-Thr"/>
    <property type="match status" value="1"/>
</dbReference>
<dbReference type="InterPro" id="IPR008266">
    <property type="entry name" value="Tyr_kinase_AS"/>
</dbReference>
<dbReference type="Pfam" id="PF00090">
    <property type="entry name" value="TSP_1"/>
    <property type="match status" value="1"/>
</dbReference>
<dbReference type="EC" id="2.7.10.1" evidence="2"/>
<comment type="catalytic activity">
    <reaction evidence="17">
        <text>L-tyrosyl-[protein] + ATP = O-phospho-L-tyrosyl-[protein] + ADP + H(+)</text>
        <dbReference type="Rhea" id="RHEA:10596"/>
        <dbReference type="Rhea" id="RHEA-COMP:10136"/>
        <dbReference type="Rhea" id="RHEA-COMP:20101"/>
        <dbReference type="ChEBI" id="CHEBI:15378"/>
        <dbReference type="ChEBI" id="CHEBI:30616"/>
        <dbReference type="ChEBI" id="CHEBI:46858"/>
        <dbReference type="ChEBI" id="CHEBI:61978"/>
        <dbReference type="ChEBI" id="CHEBI:456216"/>
        <dbReference type="EC" id="2.7.10.1"/>
    </reaction>
</comment>
<dbReference type="InterPro" id="IPR036383">
    <property type="entry name" value="TSP1_rpt_sf"/>
</dbReference>
<gene>
    <name evidence="26" type="ORF">PMEA_00027817</name>
</gene>
<dbReference type="CDD" id="cd00192">
    <property type="entry name" value="PTKc"/>
    <property type="match status" value="1"/>
</dbReference>
<keyword evidence="12" id="KW-0829">Tyrosine-protein kinase</keyword>
<keyword evidence="4 21" id="KW-0812">Transmembrane</keyword>
<evidence type="ECO:0000256" key="8">
    <source>
        <dbReference type="ARBA" id="ARBA00022777"/>
    </source>
</evidence>
<feature type="domain" description="Ig-like" evidence="25">
    <location>
        <begin position="543"/>
        <end position="622"/>
    </location>
</feature>
<dbReference type="InterPro" id="IPR003599">
    <property type="entry name" value="Ig_sub"/>
</dbReference>
<dbReference type="PROSITE" id="PS50835">
    <property type="entry name" value="IG_LIKE"/>
    <property type="match status" value="6"/>
</dbReference>
<keyword evidence="5 22" id="KW-0732">Signal</keyword>
<dbReference type="InterPro" id="IPR011009">
    <property type="entry name" value="Kinase-like_dom_sf"/>
</dbReference>
<dbReference type="PANTHER" id="PTHR24416">
    <property type="entry name" value="TYROSINE-PROTEIN KINASE RECEPTOR"/>
    <property type="match status" value="1"/>
</dbReference>
<dbReference type="SUPFAM" id="SSF56487">
    <property type="entry name" value="SRCR-like"/>
    <property type="match status" value="2"/>
</dbReference>
<dbReference type="InterPro" id="IPR000719">
    <property type="entry name" value="Prot_kinase_dom"/>
</dbReference>
<protein>
    <recommendedName>
        <fullName evidence="2">receptor protein-tyrosine kinase</fullName>
        <ecNumber evidence="2">2.7.10.1</ecNumber>
    </recommendedName>
</protein>
<organism evidence="26 27">
    <name type="scientific">Pocillopora meandrina</name>
    <dbReference type="NCBI Taxonomy" id="46732"/>
    <lineage>
        <taxon>Eukaryota</taxon>
        <taxon>Metazoa</taxon>
        <taxon>Cnidaria</taxon>
        <taxon>Anthozoa</taxon>
        <taxon>Hexacorallia</taxon>
        <taxon>Scleractinia</taxon>
        <taxon>Astrocoeniina</taxon>
        <taxon>Pocilloporidae</taxon>
        <taxon>Pocillopora</taxon>
    </lineage>
</organism>
<dbReference type="InterPro" id="IPR013098">
    <property type="entry name" value="Ig_I-set"/>
</dbReference>
<dbReference type="Gene3D" id="2.20.100.10">
    <property type="entry name" value="Thrombospondin type-1 (TSP1) repeat"/>
    <property type="match status" value="1"/>
</dbReference>
<dbReference type="PROSITE" id="PS00107">
    <property type="entry name" value="PROTEIN_KINASE_ATP"/>
    <property type="match status" value="1"/>
</dbReference>
<keyword evidence="3" id="KW-0808">Transferase</keyword>
<feature type="binding site" evidence="19">
    <location>
        <position position="903"/>
    </location>
    <ligand>
        <name>ATP</name>
        <dbReference type="ChEBI" id="CHEBI:30616"/>
    </ligand>
</feature>
<feature type="disulfide bond" evidence="18">
    <location>
        <begin position="238"/>
        <end position="248"/>
    </location>
</feature>
<feature type="signal peptide" evidence="22">
    <location>
        <begin position="1"/>
        <end position="19"/>
    </location>
</feature>
<dbReference type="SUPFAM" id="SSF56112">
    <property type="entry name" value="Protein kinase-like (PK-like)"/>
    <property type="match status" value="1"/>
</dbReference>
<feature type="domain" description="SRCR" evidence="24">
    <location>
        <begin position="169"/>
        <end position="273"/>
    </location>
</feature>
<dbReference type="GO" id="GO:0004714">
    <property type="term" value="F:transmembrane receptor protein tyrosine kinase activity"/>
    <property type="evidence" value="ECO:0007669"/>
    <property type="project" value="UniProtKB-EC"/>
</dbReference>
<dbReference type="PRINTS" id="PR00258">
    <property type="entry name" value="SPERACTRCPTR"/>
</dbReference>
<evidence type="ECO:0000256" key="12">
    <source>
        <dbReference type="ARBA" id="ARBA00023137"/>
    </source>
</evidence>
<dbReference type="PANTHER" id="PTHR24416:SF621">
    <property type="entry name" value="TYROSINE KINASE RECEPTOR CAD96CA"/>
    <property type="match status" value="1"/>
</dbReference>
<evidence type="ECO:0000256" key="18">
    <source>
        <dbReference type="PROSITE-ProRule" id="PRU00196"/>
    </source>
</evidence>
<feature type="domain" description="Ig-like" evidence="25">
    <location>
        <begin position="716"/>
        <end position="792"/>
    </location>
</feature>
<dbReference type="EMBL" id="CALNXJ010000057">
    <property type="protein sequence ID" value="CAH3155132.1"/>
    <property type="molecule type" value="Genomic_DNA"/>
</dbReference>
<dbReference type="GO" id="GO:0005524">
    <property type="term" value="F:ATP binding"/>
    <property type="evidence" value="ECO:0007669"/>
    <property type="project" value="UniProtKB-UniRule"/>
</dbReference>
<dbReference type="InterPro" id="IPR050122">
    <property type="entry name" value="RTK"/>
</dbReference>
<feature type="chain" id="PRO_5043908606" description="receptor protein-tyrosine kinase" evidence="22">
    <location>
        <begin position="20"/>
        <end position="1290"/>
    </location>
</feature>
<dbReference type="InterPro" id="IPR020635">
    <property type="entry name" value="Tyr_kinase_cat_dom"/>
</dbReference>
<reference evidence="26 27" key="1">
    <citation type="submission" date="2022-05" db="EMBL/GenBank/DDBJ databases">
        <authorList>
            <consortium name="Genoscope - CEA"/>
            <person name="William W."/>
        </authorList>
    </citation>
    <scope>NUCLEOTIDE SEQUENCE [LARGE SCALE GENOMIC DNA]</scope>
</reference>
<dbReference type="InterPro" id="IPR036179">
    <property type="entry name" value="Ig-like_dom_sf"/>
</dbReference>
<feature type="domain" description="Ig-like" evidence="25">
    <location>
        <begin position="383"/>
        <end position="446"/>
    </location>
</feature>
<dbReference type="GO" id="GO:0043235">
    <property type="term" value="C:receptor complex"/>
    <property type="evidence" value="ECO:0007669"/>
    <property type="project" value="TreeGrafter"/>
</dbReference>
<feature type="non-terminal residue" evidence="26">
    <location>
        <position position="1290"/>
    </location>
</feature>
<evidence type="ECO:0000256" key="16">
    <source>
        <dbReference type="ARBA" id="ARBA00023319"/>
    </source>
</evidence>
<dbReference type="PROSITE" id="PS50092">
    <property type="entry name" value="TSP1"/>
    <property type="match status" value="1"/>
</dbReference>
<keyword evidence="8" id="KW-0418">Kinase</keyword>
<keyword evidence="14" id="KW-0675">Receptor</keyword>
<feature type="region of interest" description="Disordered" evidence="20">
    <location>
        <begin position="1268"/>
        <end position="1290"/>
    </location>
</feature>
<dbReference type="SMART" id="SM00209">
    <property type="entry name" value="TSP1"/>
    <property type="match status" value="1"/>
</dbReference>
<dbReference type="InterPro" id="IPR036772">
    <property type="entry name" value="SRCR-like_dom_sf"/>
</dbReference>
<comment type="caution">
    <text evidence="18">Lacks conserved residue(s) required for the propagation of feature annotation.</text>
</comment>
<keyword evidence="27" id="KW-1185">Reference proteome</keyword>
<dbReference type="FunFam" id="2.60.40.10:FF:000032">
    <property type="entry name" value="palladin isoform X1"/>
    <property type="match status" value="1"/>
</dbReference>
<dbReference type="Gene3D" id="3.10.250.10">
    <property type="entry name" value="SRCR-like domain"/>
    <property type="match status" value="2"/>
</dbReference>
<evidence type="ECO:0000256" key="17">
    <source>
        <dbReference type="ARBA" id="ARBA00051243"/>
    </source>
</evidence>
<dbReference type="Gene3D" id="2.60.40.10">
    <property type="entry name" value="Immunoglobulins"/>
    <property type="match status" value="6"/>
</dbReference>
<evidence type="ECO:0000256" key="20">
    <source>
        <dbReference type="SAM" id="MobiDB-lite"/>
    </source>
</evidence>
<dbReference type="SMART" id="SM00219">
    <property type="entry name" value="TyrKc"/>
    <property type="match status" value="1"/>
</dbReference>